<dbReference type="EMBL" id="BTGC01000003">
    <property type="protein sequence ID" value="GMM50678.1"/>
    <property type="molecule type" value="Genomic_DNA"/>
</dbReference>
<sequence>MPPLKRWIQFLTSAGGIIGAGVLFVKYGTPSDEEFLRTLSPELQQRYKEEKIYRETMDKLMQERIGETYDKPAWLQGSAAMKKLDKELSEEARRIISEQAQDKVLSEEKLRIAELKKQEDFK</sequence>
<gene>
    <name evidence="11" type="ORF">DASB73_016360</name>
</gene>
<evidence type="ECO:0000256" key="9">
    <source>
        <dbReference type="ARBA" id="ARBA00025413"/>
    </source>
</evidence>
<organism evidence="11 12">
    <name type="scientific">Starmerella bacillaris</name>
    <name type="common">Yeast</name>
    <name type="synonym">Candida zemplinina</name>
    <dbReference type="NCBI Taxonomy" id="1247836"/>
    <lineage>
        <taxon>Eukaryota</taxon>
        <taxon>Fungi</taxon>
        <taxon>Dikarya</taxon>
        <taxon>Ascomycota</taxon>
        <taxon>Saccharomycotina</taxon>
        <taxon>Dipodascomycetes</taxon>
        <taxon>Dipodascales</taxon>
        <taxon>Trichomonascaceae</taxon>
        <taxon>Starmerella</taxon>
    </lineage>
</organism>
<dbReference type="PANTHER" id="PTHR28202:SF1">
    <property type="entry name" value="ASSEMBLY FACTOR CBP4"/>
    <property type="match status" value="1"/>
</dbReference>
<keyword evidence="4 10" id="KW-0999">Mitochondrion inner membrane</keyword>
<accession>A0AAV5RHQ8</accession>
<feature type="transmembrane region" description="Helical" evidence="10">
    <location>
        <begin position="6"/>
        <end position="27"/>
    </location>
</feature>
<evidence type="ECO:0000256" key="1">
    <source>
        <dbReference type="ARBA" id="ARBA00004434"/>
    </source>
</evidence>
<comment type="function">
    <text evidence="9 10">Essential for the assembly of ubiquinol-cytochrome c reductase. It has a direct effect on the correct occurrence of the Rieske protein, core 4, core 5 and apocytochrome b.</text>
</comment>
<comment type="similarity">
    <text evidence="2 10">Belongs to the CBP4 family.</text>
</comment>
<dbReference type="GO" id="GO:0005743">
    <property type="term" value="C:mitochondrial inner membrane"/>
    <property type="evidence" value="ECO:0007669"/>
    <property type="project" value="UniProtKB-SubCell"/>
</dbReference>
<comment type="subcellular location">
    <subcellularLocation>
        <location evidence="1 10">Mitochondrion inner membrane</location>
        <topology evidence="1 10">Single-pass membrane protein</topology>
    </subcellularLocation>
</comment>
<proteinExistence type="inferred from homology"/>
<evidence type="ECO:0000256" key="2">
    <source>
        <dbReference type="ARBA" id="ARBA00006780"/>
    </source>
</evidence>
<evidence type="ECO:0000256" key="3">
    <source>
        <dbReference type="ARBA" id="ARBA00022692"/>
    </source>
</evidence>
<reference evidence="11 12" key="1">
    <citation type="journal article" date="2023" name="Elife">
        <title>Identification of key yeast species and microbe-microbe interactions impacting larval growth of Drosophila in the wild.</title>
        <authorList>
            <person name="Mure A."/>
            <person name="Sugiura Y."/>
            <person name="Maeda R."/>
            <person name="Honda K."/>
            <person name="Sakurai N."/>
            <person name="Takahashi Y."/>
            <person name="Watada M."/>
            <person name="Katoh T."/>
            <person name="Gotoh A."/>
            <person name="Gotoh Y."/>
            <person name="Taniguchi I."/>
            <person name="Nakamura K."/>
            <person name="Hayashi T."/>
            <person name="Katayama T."/>
            <person name="Uemura T."/>
            <person name="Hattori Y."/>
        </authorList>
    </citation>
    <scope>NUCLEOTIDE SEQUENCE [LARGE SCALE GENOMIC DNA]</scope>
    <source>
        <strain evidence="11 12">SB-73</strain>
    </source>
</reference>
<keyword evidence="3 10" id="KW-0812">Transmembrane</keyword>
<dbReference type="Pfam" id="PF07960">
    <property type="entry name" value="CBP4"/>
    <property type="match status" value="1"/>
</dbReference>
<keyword evidence="7 10" id="KW-0472">Membrane</keyword>
<name>A0AAV5RHQ8_STABA</name>
<dbReference type="Proteomes" id="UP001362899">
    <property type="component" value="Unassembled WGS sequence"/>
</dbReference>
<evidence type="ECO:0000256" key="5">
    <source>
        <dbReference type="ARBA" id="ARBA00022989"/>
    </source>
</evidence>
<evidence type="ECO:0000313" key="12">
    <source>
        <dbReference type="Proteomes" id="UP001362899"/>
    </source>
</evidence>
<evidence type="ECO:0000256" key="6">
    <source>
        <dbReference type="ARBA" id="ARBA00023128"/>
    </source>
</evidence>
<keyword evidence="12" id="KW-1185">Reference proteome</keyword>
<evidence type="ECO:0000256" key="7">
    <source>
        <dbReference type="ARBA" id="ARBA00023136"/>
    </source>
</evidence>
<protein>
    <recommendedName>
        <fullName evidence="10">Cytochrome b mRNA-processing protein 4</fullName>
    </recommendedName>
</protein>
<keyword evidence="6 10" id="KW-0496">Mitochondrion</keyword>
<comment type="caution">
    <text evidence="11">The sequence shown here is derived from an EMBL/GenBank/DDBJ whole genome shotgun (WGS) entry which is preliminary data.</text>
</comment>
<evidence type="ECO:0000256" key="4">
    <source>
        <dbReference type="ARBA" id="ARBA00022792"/>
    </source>
</evidence>
<dbReference type="InterPro" id="IPR012420">
    <property type="entry name" value="Cbp4"/>
</dbReference>
<dbReference type="GO" id="GO:0034551">
    <property type="term" value="P:mitochondrial respiratory chain complex III assembly"/>
    <property type="evidence" value="ECO:0007669"/>
    <property type="project" value="TreeGrafter"/>
</dbReference>
<keyword evidence="5 10" id="KW-1133">Transmembrane helix</keyword>
<evidence type="ECO:0000256" key="8">
    <source>
        <dbReference type="ARBA" id="ARBA00023186"/>
    </source>
</evidence>
<dbReference type="PANTHER" id="PTHR28202">
    <property type="entry name" value="ASSEMBLY FACTOR CBP4"/>
    <property type="match status" value="1"/>
</dbReference>
<dbReference type="AlphaFoldDB" id="A0AAV5RHQ8"/>
<keyword evidence="8 10" id="KW-0143">Chaperone</keyword>
<evidence type="ECO:0000313" key="11">
    <source>
        <dbReference type="EMBL" id="GMM50678.1"/>
    </source>
</evidence>
<evidence type="ECO:0000256" key="10">
    <source>
        <dbReference type="RuleBase" id="RU368005"/>
    </source>
</evidence>